<keyword evidence="3" id="KW-1185">Reference proteome</keyword>
<dbReference type="AlphaFoldDB" id="A0A6A4GDV3"/>
<organism evidence="2 3">
    <name type="scientific">Gymnopus androsaceus JB14</name>
    <dbReference type="NCBI Taxonomy" id="1447944"/>
    <lineage>
        <taxon>Eukaryota</taxon>
        <taxon>Fungi</taxon>
        <taxon>Dikarya</taxon>
        <taxon>Basidiomycota</taxon>
        <taxon>Agaricomycotina</taxon>
        <taxon>Agaricomycetes</taxon>
        <taxon>Agaricomycetidae</taxon>
        <taxon>Agaricales</taxon>
        <taxon>Marasmiineae</taxon>
        <taxon>Omphalotaceae</taxon>
        <taxon>Gymnopus</taxon>
    </lineage>
</organism>
<feature type="compositionally biased region" description="Polar residues" evidence="1">
    <location>
        <begin position="530"/>
        <end position="558"/>
    </location>
</feature>
<evidence type="ECO:0000313" key="2">
    <source>
        <dbReference type="EMBL" id="KAE9383726.1"/>
    </source>
</evidence>
<sequence length="576" mass="63239">MSALIFGQFVVVEWGLEVSMLNHFIFVYASFRSFKVVERARRGSADARRSFGGHPSSLWETPDVNFDACSTSTTSAMGEDDDLGNNFDNQAAQTPPTNQNNSPPPSLVISHALSGQLGLNNVNREGLVNFSQYFNNEMVALPLAAALISLAGYQFKTQENIAALQANVAAVQEDVTKLSENSEKSISVSDSQRADLLAAAKYVLLDPIRVNYSNDNIVRDLMNFLKKNSKNNSFTAYFENESTSFRGVVLAKARKQATYAKRILKETWVSTTLDIFTAVGTTLATETVANAMIGNSDTVGVQQISRMLLVRAFLRERQERLSRLSKPKQLTSKAKKSKGGTNNKRKRTSDNFDSAPNGLPDENEDMEEEGDEMKAFWADFSAWLQVKIDGKKVTGPDGKETMIPGWGKTFKTKDWSKYYEELVADELKLFPEDTIPLIPRQTLPQLQPGEPELSATFSTPAPSPYVRQFGSNGIGTPQMSSGSRLHTTLGTPMGFRSDSPIGSLFTTAGGSQSNQLGMSYAHQSFMIPASQSQTRFEPQETNGTSQDSSNQWTGQVQTRAPAGLQALLQNGFQGPN</sequence>
<feature type="compositionally biased region" description="Basic residues" evidence="1">
    <location>
        <begin position="333"/>
        <end position="347"/>
    </location>
</feature>
<feature type="region of interest" description="Disordered" evidence="1">
    <location>
        <begin position="324"/>
        <end position="369"/>
    </location>
</feature>
<feature type="compositionally biased region" description="Polar residues" evidence="1">
    <location>
        <begin position="567"/>
        <end position="576"/>
    </location>
</feature>
<reference evidence="2" key="1">
    <citation type="journal article" date="2019" name="Environ. Microbiol.">
        <title>Fungal ecological strategies reflected in gene transcription - a case study of two litter decomposers.</title>
        <authorList>
            <person name="Barbi F."/>
            <person name="Kohler A."/>
            <person name="Barry K."/>
            <person name="Baskaran P."/>
            <person name="Daum C."/>
            <person name="Fauchery L."/>
            <person name="Ihrmark K."/>
            <person name="Kuo A."/>
            <person name="LaButti K."/>
            <person name="Lipzen A."/>
            <person name="Morin E."/>
            <person name="Grigoriev I.V."/>
            <person name="Henrissat B."/>
            <person name="Lindahl B."/>
            <person name="Martin F."/>
        </authorList>
    </citation>
    <scope>NUCLEOTIDE SEQUENCE</scope>
    <source>
        <strain evidence="2">JB14</strain>
    </source>
</reference>
<name>A0A6A4GDV3_9AGAR</name>
<evidence type="ECO:0000313" key="3">
    <source>
        <dbReference type="Proteomes" id="UP000799118"/>
    </source>
</evidence>
<accession>A0A6A4GDV3</accession>
<feature type="region of interest" description="Disordered" evidence="1">
    <location>
        <begin position="530"/>
        <end position="576"/>
    </location>
</feature>
<dbReference type="Proteomes" id="UP000799118">
    <property type="component" value="Unassembled WGS sequence"/>
</dbReference>
<dbReference type="EMBL" id="ML770348">
    <property type="protein sequence ID" value="KAE9383726.1"/>
    <property type="molecule type" value="Genomic_DNA"/>
</dbReference>
<feature type="region of interest" description="Disordered" evidence="1">
    <location>
        <begin position="75"/>
        <end position="107"/>
    </location>
</feature>
<dbReference type="OrthoDB" id="2912433at2759"/>
<protein>
    <submittedName>
        <fullName evidence="2">Uncharacterized protein</fullName>
    </submittedName>
</protein>
<gene>
    <name evidence="2" type="ORF">BT96DRAFT_929627</name>
</gene>
<evidence type="ECO:0000256" key="1">
    <source>
        <dbReference type="SAM" id="MobiDB-lite"/>
    </source>
</evidence>
<proteinExistence type="predicted"/>